<reference evidence="2" key="1">
    <citation type="journal article" date="2013" name="Genetics">
        <title>The draft genome and transcriptome of Panagrellus redivivus are shaped by the harsh demands of a free-living lifestyle.</title>
        <authorList>
            <person name="Srinivasan J."/>
            <person name="Dillman A.R."/>
            <person name="Macchietto M.G."/>
            <person name="Heikkinen L."/>
            <person name="Lakso M."/>
            <person name="Fracchia K.M."/>
            <person name="Antoshechkin I."/>
            <person name="Mortazavi A."/>
            <person name="Wong G."/>
            <person name="Sternberg P.W."/>
        </authorList>
    </citation>
    <scope>NUCLEOTIDE SEQUENCE [LARGE SCALE GENOMIC DNA]</scope>
    <source>
        <strain evidence="2">MT8872</strain>
    </source>
</reference>
<evidence type="ECO:0000256" key="1">
    <source>
        <dbReference type="SAM" id="Phobius"/>
    </source>
</evidence>
<keyword evidence="1" id="KW-0812">Transmembrane</keyword>
<feature type="transmembrane region" description="Helical" evidence="1">
    <location>
        <begin position="61"/>
        <end position="85"/>
    </location>
</feature>
<proteinExistence type="predicted"/>
<protein>
    <submittedName>
        <fullName evidence="3">Uncharacterized protein</fullName>
    </submittedName>
</protein>
<dbReference type="AlphaFoldDB" id="A0A7E4VNJ7"/>
<keyword evidence="1" id="KW-1133">Transmembrane helix</keyword>
<organism evidence="2 3">
    <name type="scientific">Panagrellus redivivus</name>
    <name type="common">Microworm</name>
    <dbReference type="NCBI Taxonomy" id="6233"/>
    <lineage>
        <taxon>Eukaryota</taxon>
        <taxon>Metazoa</taxon>
        <taxon>Ecdysozoa</taxon>
        <taxon>Nematoda</taxon>
        <taxon>Chromadorea</taxon>
        <taxon>Rhabditida</taxon>
        <taxon>Tylenchina</taxon>
        <taxon>Panagrolaimomorpha</taxon>
        <taxon>Panagrolaimoidea</taxon>
        <taxon>Panagrolaimidae</taxon>
        <taxon>Panagrellus</taxon>
    </lineage>
</organism>
<keyword evidence="1" id="KW-0472">Membrane</keyword>
<dbReference type="WBParaSite" id="Pan_g23116.t1">
    <property type="protein sequence ID" value="Pan_g23116.t1"/>
    <property type="gene ID" value="Pan_g23116"/>
</dbReference>
<accession>A0A7E4VNJ7</accession>
<evidence type="ECO:0000313" key="2">
    <source>
        <dbReference type="Proteomes" id="UP000492821"/>
    </source>
</evidence>
<evidence type="ECO:0000313" key="3">
    <source>
        <dbReference type="WBParaSite" id="Pan_g23116.t1"/>
    </source>
</evidence>
<dbReference type="Proteomes" id="UP000492821">
    <property type="component" value="Unassembled WGS sequence"/>
</dbReference>
<name>A0A7E4VNJ7_PANRE</name>
<sequence length="146" mass="16404">MVHGTLYNEFHDDDYFLCPRNVVNNRQNFTVLQLPPHCPVIVNGARLSNENVEDTKSNLKWIIVVCVIIVLLLLVIVVGGLFLYLRKKKKSIRAVKSVRDVEQVSKSPITRTPNQKTSLVIKPVEISQVNVIDPDSLSDSAAKNNV</sequence>
<keyword evidence="2" id="KW-1185">Reference proteome</keyword>
<reference evidence="3" key="2">
    <citation type="submission" date="2020-10" db="UniProtKB">
        <authorList>
            <consortium name="WormBaseParasite"/>
        </authorList>
    </citation>
    <scope>IDENTIFICATION</scope>
</reference>